<sequence length="228" mass="24372">MGLWYEGPLAAFATVTTGVDTERDRIASAALLVQPGTDRPPHVRRWHVGPGVPGPVIEELARALADHAEAGIPLVVMNAPFGLTLLDRELTRHRDVTLTGCLRRSSLCVLDPLVLARHLDRDLEGRLTPDVLCARYGVPAGERAGGVDGTVPAAADAAAALTALLLVRALGRHFAPRLSRYSAAELHALQAVWYAARARGLSSWCAPVASGHPVHPAWPLRSRLRRGG</sequence>
<dbReference type="InterPro" id="IPR012337">
    <property type="entry name" value="RNaseH-like_sf"/>
</dbReference>
<protein>
    <submittedName>
        <fullName evidence="1">3'-5' exonuclease</fullName>
    </submittedName>
</protein>
<evidence type="ECO:0000313" key="1">
    <source>
        <dbReference type="EMBL" id="MCT2588598.1"/>
    </source>
</evidence>
<keyword evidence="1" id="KW-0540">Nuclease</keyword>
<dbReference type="InterPro" id="IPR036397">
    <property type="entry name" value="RNaseH_sf"/>
</dbReference>
<dbReference type="SUPFAM" id="SSF53098">
    <property type="entry name" value="Ribonuclease H-like"/>
    <property type="match status" value="1"/>
</dbReference>
<dbReference type="Proteomes" id="UP001156389">
    <property type="component" value="Unassembled WGS sequence"/>
</dbReference>
<dbReference type="RefSeq" id="WP_260215508.1">
    <property type="nucleotide sequence ID" value="NZ_JAJAGO010000001.1"/>
</dbReference>
<dbReference type="EMBL" id="JAJAGO010000001">
    <property type="protein sequence ID" value="MCT2588598.1"/>
    <property type="molecule type" value="Genomic_DNA"/>
</dbReference>
<keyword evidence="2" id="KW-1185">Reference proteome</keyword>
<comment type="caution">
    <text evidence="1">The sequence shown here is derived from an EMBL/GenBank/DDBJ whole genome shotgun (WGS) entry which is preliminary data.</text>
</comment>
<gene>
    <name evidence="1" type="ORF">LHJ74_01315</name>
</gene>
<dbReference type="GO" id="GO:0004527">
    <property type="term" value="F:exonuclease activity"/>
    <property type="evidence" value="ECO:0007669"/>
    <property type="project" value="UniProtKB-KW"/>
</dbReference>
<name>A0ABT2JL38_9ACTN</name>
<accession>A0ABT2JL38</accession>
<keyword evidence="1" id="KW-0269">Exonuclease</keyword>
<proteinExistence type="predicted"/>
<keyword evidence="1" id="KW-0378">Hydrolase</keyword>
<reference evidence="1 2" key="1">
    <citation type="submission" date="2021-10" db="EMBL/GenBank/DDBJ databases">
        <title>Streptomyces gossypii sp. nov., isolated from soil collected from cotton field.</title>
        <authorList>
            <person name="Ge X."/>
            <person name="Chen X."/>
            <person name="Liu W."/>
        </authorList>
    </citation>
    <scope>NUCLEOTIDE SEQUENCE [LARGE SCALE GENOMIC DNA]</scope>
    <source>
        <strain evidence="1 2">N2-109</strain>
    </source>
</reference>
<organism evidence="1 2">
    <name type="scientific">Streptomyces gossypii</name>
    <dbReference type="NCBI Taxonomy" id="2883101"/>
    <lineage>
        <taxon>Bacteria</taxon>
        <taxon>Bacillati</taxon>
        <taxon>Actinomycetota</taxon>
        <taxon>Actinomycetes</taxon>
        <taxon>Kitasatosporales</taxon>
        <taxon>Streptomycetaceae</taxon>
        <taxon>Streptomyces</taxon>
    </lineage>
</organism>
<dbReference type="Gene3D" id="3.30.420.10">
    <property type="entry name" value="Ribonuclease H-like superfamily/Ribonuclease H"/>
    <property type="match status" value="1"/>
</dbReference>
<evidence type="ECO:0000313" key="2">
    <source>
        <dbReference type="Proteomes" id="UP001156389"/>
    </source>
</evidence>